<keyword evidence="2" id="KW-1133">Transmembrane helix</keyword>
<keyword evidence="4" id="KW-1185">Reference proteome</keyword>
<proteinExistence type="predicted"/>
<evidence type="ECO:0000256" key="2">
    <source>
        <dbReference type="SAM" id="Phobius"/>
    </source>
</evidence>
<evidence type="ECO:0000313" key="3">
    <source>
        <dbReference type="EMBL" id="CEJ91812.1"/>
    </source>
</evidence>
<feature type="transmembrane region" description="Helical" evidence="2">
    <location>
        <begin position="161"/>
        <end position="180"/>
    </location>
</feature>
<dbReference type="EMBL" id="CDHN01000004">
    <property type="protein sequence ID" value="CEJ91812.1"/>
    <property type="molecule type" value="Genomic_DNA"/>
</dbReference>
<keyword evidence="2" id="KW-0812">Transmembrane</keyword>
<dbReference type="AlphaFoldDB" id="A0A0A1TN19"/>
<feature type="transmembrane region" description="Helical" evidence="2">
    <location>
        <begin position="94"/>
        <end position="115"/>
    </location>
</feature>
<keyword evidence="2" id="KW-0472">Membrane</keyword>
<reference evidence="3 4" key="1">
    <citation type="journal article" date="2015" name="Genome Announc.">
        <title>Draft Genome Sequence and Gene Annotation of the Entomopathogenic Fungus Verticillium hemipterigenum.</title>
        <authorList>
            <person name="Horn F."/>
            <person name="Habel A."/>
            <person name="Scharf D.H."/>
            <person name="Dworschak J."/>
            <person name="Brakhage A.A."/>
            <person name="Guthke R."/>
            <person name="Hertweck C."/>
            <person name="Linde J."/>
        </authorList>
    </citation>
    <scope>NUCLEOTIDE SEQUENCE [LARGE SCALE GENOMIC DNA]</scope>
</reference>
<gene>
    <name evidence="3" type="ORF">VHEMI07502</name>
</gene>
<feature type="transmembrane region" description="Helical" evidence="2">
    <location>
        <begin position="200"/>
        <end position="228"/>
    </location>
</feature>
<sequence>MASTSPQRTAYKPYAAPEHEEAPAYQPSTNAYAQPEAAEKAGHSEPPIAPTDYESFKDASAAEAGVPAPVPQNRYGAPAPVPGARSSRFTKTALILHCVFLVFGTAQLGVTAYMLARGQAIIHTVDIASLVFLLMAIVSMLTDASKIFWIAKRNMLPPRTMVLDILVIITGLFRFIRVFYYNMDGLYGDTEASYRFRDELWVELLVALGFFVLLSFARVVSIVLVVLWNRREKRAAAALHARLPPQQYMPYGGANAADAPRYS</sequence>
<name>A0A0A1TN19_9HYPO</name>
<organism evidence="3 4">
    <name type="scientific">[Torrubiella] hemipterigena</name>
    <dbReference type="NCBI Taxonomy" id="1531966"/>
    <lineage>
        <taxon>Eukaryota</taxon>
        <taxon>Fungi</taxon>
        <taxon>Dikarya</taxon>
        <taxon>Ascomycota</taxon>
        <taxon>Pezizomycotina</taxon>
        <taxon>Sordariomycetes</taxon>
        <taxon>Hypocreomycetidae</taxon>
        <taxon>Hypocreales</taxon>
        <taxon>Clavicipitaceae</taxon>
        <taxon>Clavicipitaceae incertae sedis</taxon>
        <taxon>'Torrubiella' clade</taxon>
    </lineage>
</organism>
<protein>
    <submittedName>
        <fullName evidence="3">Uncharacterized protein</fullName>
    </submittedName>
</protein>
<dbReference type="Proteomes" id="UP000039046">
    <property type="component" value="Unassembled WGS sequence"/>
</dbReference>
<evidence type="ECO:0000256" key="1">
    <source>
        <dbReference type="SAM" id="MobiDB-lite"/>
    </source>
</evidence>
<accession>A0A0A1TN19</accession>
<dbReference type="HOGENOM" id="CLU_1058404_0_0_1"/>
<evidence type="ECO:0000313" key="4">
    <source>
        <dbReference type="Proteomes" id="UP000039046"/>
    </source>
</evidence>
<feature type="region of interest" description="Disordered" evidence="1">
    <location>
        <begin position="1"/>
        <end position="53"/>
    </location>
</feature>
<feature type="transmembrane region" description="Helical" evidence="2">
    <location>
        <begin position="121"/>
        <end position="141"/>
    </location>
</feature>